<organism evidence="2 3">
    <name type="scientific">Porites evermanni</name>
    <dbReference type="NCBI Taxonomy" id="104178"/>
    <lineage>
        <taxon>Eukaryota</taxon>
        <taxon>Metazoa</taxon>
        <taxon>Cnidaria</taxon>
        <taxon>Anthozoa</taxon>
        <taxon>Hexacorallia</taxon>
        <taxon>Scleractinia</taxon>
        <taxon>Fungiina</taxon>
        <taxon>Poritidae</taxon>
        <taxon>Porites</taxon>
    </lineage>
</organism>
<comment type="caution">
    <text evidence="2">The sequence shown here is derived from an EMBL/GenBank/DDBJ whole genome shotgun (WGS) entry which is preliminary data.</text>
</comment>
<dbReference type="EMBL" id="CALNXI010000792">
    <property type="protein sequence ID" value="CAH3140025.1"/>
    <property type="molecule type" value="Genomic_DNA"/>
</dbReference>
<evidence type="ECO:0000256" key="1">
    <source>
        <dbReference type="SAM" id="MobiDB-lite"/>
    </source>
</evidence>
<sequence length="439" mass="49932">MKRDSFQYRVMLKSARAYSGTAEVDLLVDIQEESVEDTGIELEAADVEAAEPAKVQAAEVEVAQLENCKKKTKIKMKRTEKYYTLTKYNNYRQQWLRGFYRNLGLPDAGYKKEVNRIQLVSQVKTLLEAPDKEEENILVFGEDQEDAVWTRWVNPHLKEESKAPGTLISYLTSLQKFITFVTSKKYDSRSMPSLHPNYKLILEDTLTEVLDVLQALVRLRRTQAHQKAKEYFTALNKVGARCDALSSSDLQRLLFGLLGEPVTANIAGEAASILKSTYKAPDQPQDTPISPRLGIPLGEDHVSSILELSVKSSSFCANVKAFILAMSPERIDKDIPTENIFMHIGQIAELSYFTFRTMEWTEDHDKKYKAKMHQEETASAISLDDMSEIDVLLEELIGKEESLNKVGDAQSRKLKEDNSKAEDARQKALEQYSEEKKRK</sequence>
<feature type="compositionally biased region" description="Basic and acidic residues" evidence="1">
    <location>
        <begin position="410"/>
        <end position="439"/>
    </location>
</feature>
<evidence type="ECO:0000313" key="3">
    <source>
        <dbReference type="Proteomes" id="UP001159427"/>
    </source>
</evidence>
<reference evidence="2 3" key="1">
    <citation type="submission" date="2022-05" db="EMBL/GenBank/DDBJ databases">
        <authorList>
            <consortium name="Genoscope - CEA"/>
            <person name="William W."/>
        </authorList>
    </citation>
    <scope>NUCLEOTIDE SEQUENCE [LARGE SCALE GENOMIC DNA]</scope>
</reference>
<proteinExistence type="predicted"/>
<accession>A0ABN8PAT6</accession>
<protein>
    <submittedName>
        <fullName evidence="2">Uncharacterized protein</fullName>
    </submittedName>
</protein>
<gene>
    <name evidence="2" type="ORF">PEVE_00041534</name>
</gene>
<feature type="region of interest" description="Disordered" evidence="1">
    <location>
        <begin position="405"/>
        <end position="439"/>
    </location>
</feature>
<evidence type="ECO:0000313" key="2">
    <source>
        <dbReference type="EMBL" id="CAH3140025.1"/>
    </source>
</evidence>
<name>A0ABN8PAT6_9CNID</name>
<keyword evidence="3" id="KW-1185">Reference proteome</keyword>
<dbReference type="Proteomes" id="UP001159427">
    <property type="component" value="Unassembled WGS sequence"/>
</dbReference>